<proteinExistence type="predicted"/>
<comment type="caution">
    <text evidence="2">The sequence shown here is derived from an EMBL/GenBank/DDBJ whole genome shotgun (WGS) entry which is preliminary data.</text>
</comment>
<reference evidence="3" key="1">
    <citation type="journal article" date="2019" name="Int. J. Syst. Evol. Microbiol.">
        <title>The Global Catalogue of Microorganisms (GCM) 10K type strain sequencing project: providing services to taxonomists for standard genome sequencing and annotation.</title>
        <authorList>
            <consortium name="The Broad Institute Genomics Platform"/>
            <consortium name="The Broad Institute Genome Sequencing Center for Infectious Disease"/>
            <person name="Wu L."/>
            <person name="Ma J."/>
        </authorList>
    </citation>
    <scope>NUCLEOTIDE SEQUENCE [LARGE SCALE GENOMIC DNA]</scope>
    <source>
        <strain evidence="3">CGMCC 1.12470</strain>
    </source>
</reference>
<dbReference type="Proteomes" id="UP001597261">
    <property type="component" value="Unassembled WGS sequence"/>
</dbReference>
<dbReference type="EMBL" id="JBHUDX010000010">
    <property type="protein sequence ID" value="MFD1657413.1"/>
    <property type="molecule type" value="Genomic_DNA"/>
</dbReference>
<organism evidence="2 3">
    <name type="scientific">Streptomyces caeni</name>
    <dbReference type="NCBI Taxonomy" id="2307231"/>
    <lineage>
        <taxon>Bacteria</taxon>
        <taxon>Bacillati</taxon>
        <taxon>Actinomycetota</taxon>
        <taxon>Actinomycetes</taxon>
        <taxon>Kitasatosporales</taxon>
        <taxon>Streptomycetaceae</taxon>
        <taxon>Streptomyces</taxon>
    </lineage>
</organism>
<accession>A0ABW4ILK9</accession>
<dbReference type="RefSeq" id="WP_381078516.1">
    <property type="nucleotide sequence ID" value="NZ_JBHUDX010000010.1"/>
</dbReference>
<sequence>MGIRTSPRRKATPVPAVFAAPVSSVPAYAPGASTVRLPASHGSARLLGCTVRICQGLRTVRTVFVPRIRALSPAAPHPSGPVGAGVRPRPARPPGVAAAFRVRAVLARVREKVHGPAARRGFPGRPV</sequence>
<protein>
    <submittedName>
        <fullName evidence="2">Uncharacterized protein</fullName>
    </submittedName>
</protein>
<feature type="compositionally biased region" description="Low complexity" evidence="1">
    <location>
        <begin position="80"/>
        <end position="93"/>
    </location>
</feature>
<name>A0ABW4ILK9_9ACTN</name>
<feature type="region of interest" description="Disordered" evidence="1">
    <location>
        <begin position="74"/>
        <end position="93"/>
    </location>
</feature>
<evidence type="ECO:0000313" key="3">
    <source>
        <dbReference type="Proteomes" id="UP001597261"/>
    </source>
</evidence>
<gene>
    <name evidence="2" type="ORF">ACFSL4_03970</name>
</gene>
<evidence type="ECO:0000313" key="2">
    <source>
        <dbReference type="EMBL" id="MFD1657413.1"/>
    </source>
</evidence>
<evidence type="ECO:0000256" key="1">
    <source>
        <dbReference type="SAM" id="MobiDB-lite"/>
    </source>
</evidence>
<keyword evidence="3" id="KW-1185">Reference proteome</keyword>